<dbReference type="InterPro" id="IPR000026">
    <property type="entry name" value="N1-like"/>
</dbReference>
<dbReference type="EC" id="4.6.1.24" evidence="2"/>
<dbReference type="OrthoDB" id="5425539at2759"/>
<keyword evidence="9" id="KW-0732">Signal</keyword>
<comment type="catalytic activity">
    <reaction evidence="8">
        <text>[RNA] containing guanosine + H2O = an [RNA fragment]-3'-guanosine-3'-phosphate + a 5'-hydroxy-ribonucleotide-3'-[RNA fragment].</text>
        <dbReference type="EC" id="4.6.1.24"/>
    </reaction>
</comment>
<keyword evidence="4" id="KW-0255">Endonuclease</keyword>
<evidence type="ECO:0000256" key="2">
    <source>
        <dbReference type="ARBA" id="ARBA00012549"/>
    </source>
</evidence>
<dbReference type="GO" id="GO:0016787">
    <property type="term" value="F:hydrolase activity"/>
    <property type="evidence" value="ECO:0007669"/>
    <property type="project" value="UniProtKB-KW"/>
</dbReference>
<dbReference type="GO" id="GO:0003723">
    <property type="term" value="F:RNA binding"/>
    <property type="evidence" value="ECO:0007669"/>
    <property type="project" value="InterPro"/>
</dbReference>
<dbReference type="InterPro" id="IPR016191">
    <property type="entry name" value="Ribonuclease/ribotoxin"/>
</dbReference>
<dbReference type="PANTHER" id="PTHR42104:SF1">
    <property type="entry name" value="EXTRACELLULAR GUANYL-SPECIFIC RIBONUCLEASE RNTA (AFU_ORTHOLOGUE AFUA_4G03230)"/>
    <property type="match status" value="1"/>
</dbReference>
<proteinExistence type="inferred from homology"/>
<evidence type="ECO:0000256" key="6">
    <source>
        <dbReference type="ARBA" id="ARBA00023157"/>
    </source>
</evidence>
<evidence type="ECO:0000256" key="5">
    <source>
        <dbReference type="ARBA" id="ARBA00022801"/>
    </source>
</evidence>
<keyword evidence="6" id="KW-1015">Disulfide bond</keyword>
<sequence>MRLANLFTSLLLGFSVTGISLAEPLDGPGELQDRSAILDARGLNLKIATEPNKDATCPQRARAGNFGPYAQHKYTKNQIKVAFVAGAKLAADGKQVGDRKYPHEFGNAERLPFPCGKNKMEFPIQTDNQVYRGGNSGNIPDRVVFEWRKTKKDFIVRYCGVMRHGTGRDFLRCN</sequence>
<comment type="caution">
    <text evidence="10">The sequence shown here is derived from an EMBL/GenBank/DDBJ whole genome shotgun (WGS) entry which is preliminary data.</text>
</comment>
<evidence type="ECO:0000256" key="4">
    <source>
        <dbReference type="ARBA" id="ARBA00022759"/>
    </source>
</evidence>
<dbReference type="EMBL" id="SRPW01000939">
    <property type="protein sequence ID" value="KAG6010971.1"/>
    <property type="molecule type" value="Genomic_DNA"/>
</dbReference>
<comment type="similarity">
    <text evidence="1">Belongs to the ribonuclease N1/T1 family.</text>
</comment>
<feature type="signal peptide" evidence="9">
    <location>
        <begin position="1"/>
        <end position="22"/>
    </location>
</feature>
<dbReference type="SUPFAM" id="SSF53933">
    <property type="entry name" value="Microbial ribonucleases"/>
    <property type="match status" value="1"/>
</dbReference>
<evidence type="ECO:0000256" key="9">
    <source>
        <dbReference type="SAM" id="SignalP"/>
    </source>
</evidence>
<dbReference type="Proteomes" id="UP000748025">
    <property type="component" value="Unassembled WGS sequence"/>
</dbReference>
<keyword evidence="11" id="KW-1185">Reference proteome</keyword>
<evidence type="ECO:0000256" key="7">
    <source>
        <dbReference type="ARBA" id="ARBA00023239"/>
    </source>
</evidence>
<keyword evidence="3" id="KW-0540">Nuclease</keyword>
<keyword evidence="7" id="KW-0456">Lyase</keyword>
<name>A0A9P7NAK4_9HYPO</name>
<reference evidence="10" key="1">
    <citation type="journal article" date="2020" name="bioRxiv">
        <title>Whole genome comparisons of ergot fungi reveals the divergence and evolution of species within the genus Claviceps are the result of varying mechanisms driving genome evolution and host range expansion.</title>
        <authorList>
            <person name="Wyka S.A."/>
            <person name="Mondo S.J."/>
            <person name="Liu M."/>
            <person name="Dettman J."/>
            <person name="Nalam V."/>
            <person name="Broders K.D."/>
        </authorList>
    </citation>
    <scope>NUCLEOTIDE SEQUENCE</scope>
    <source>
        <strain evidence="10">CCC 602</strain>
    </source>
</reference>
<gene>
    <name evidence="10" type="ORF">E4U43_008512</name>
</gene>
<evidence type="ECO:0000313" key="11">
    <source>
        <dbReference type="Proteomes" id="UP000748025"/>
    </source>
</evidence>
<evidence type="ECO:0000256" key="3">
    <source>
        <dbReference type="ARBA" id="ARBA00022722"/>
    </source>
</evidence>
<evidence type="ECO:0000256" key="1">
    <source>
        <dbReference type="ARBA" id="ARBA00009006"/>
    </source>
</evidence>
<dbReference type="Gene3D" id="3.10.450.30">
    <property type="entry name" value="Microbial ribonucleases"/>
    <property type="match status" value="1"/>
</dbReference>
<dbReference type="GO" id="GO:0046589">
    <property type="term" value="F:ribonuclease T1 activity"/>
    <property type="evidence" value="ECO:0007669"/>
    <property type="project" value="UniProtKB-EC"/>
</dbReference>
<evidence type="ECO:0000313" key="10">
    <source>
        <dbReference type="EMBL" id="KAG6010971.1"/>
    </source>
</evidence>
<dbReference type="PANTHER" id="PTHR42104">
    <property type="entry name" value="EXTRACELLULAR GUANYL-SPECIFIC RIBONUCLEASE RNTA (AFU_ORTHOLOGUE AFUA_4G03230)"/>
    <property type="match status" value="1"/>
</dbReference>
<accession>A0A9P7NAK4</accession>
<keyword evidence="5" id="KW-0378">Hydrolase</keyword>
<dbReference type="AlphaFoldDB" id="A0A9P7NAK4"/>
<evidence type="ECO:0000256" key="8">
    <source>
        <dbReference type="ARBA" id="ARBA00034015"/>
    </source>
</evidence>
<protein>
    <recommendedName>
        <fullName evidence="2">ribonuclease T1</fullName>
        <ecNumber evidence="2">4.6.1.24</ecNumber>
    </recommendedName>
</protein>
<organism evidence="10 11">
    <name type="scientific">Claviceps pusilla</name>
    <dbReference type="NCBI Taxonomy" id="123648"/>
    <lineage>
        <taxon>Eukaryota</taxon>
        <taxon>Fungi</taxon>
        <taxon>Dikarya</taxon>
        <taxon>Ascomycota</taxon>
        <taxon>Pezizomycotina</taxon>
        <taxon>Sordariomycetes</taxon>
        <taxon>Hypocreomycetidae</taxon>
        <taxon>Hypocreales</taxon>
        <taxon>Clavicipitaceae</taxon>
        <taxon>Claviceps</taxon>
    </lineage>
</organism>
<dbReference type="Pfam" id="PF00545">
    <property type="entry name" value="Ribonuclease"/>
    <property type="match status" value="1"/>
</dbReference>
<feature type="chain" id="PRO_5040473397" description="ribonuclease T1" evidence="9">
    <location>
        <begin position="23"/>
        <end position="174"/>
    </location>
</feature>